<feature type="chain" id="PRO_5022987752" evidence="2">
    <location>
        <begin position="18"/>
        <end position="257"/>
    </location>
</feature>
<sequence length="257" mass="25578">MKKYLICLSALSLTACVGGTPKSGDGSADTSNAPPVFSPVGEPTAEGNSTTPGSSFLGGGTPSGGGGTDGGGSGGGGTGGGGGGGTGGGGTTVNFSNDSSLISELDDFDKGELCQEATGALENALGGRDAAEVFCEAASVGAAAEEGGDSALCREYLEDCLSQISTEDITCFNDEDSSCDATVGQFEACVNSSVPLLAELASFTCDDISNPPPSDFFDVLESPECEEFEDACDGPNEFSNNADPDPDVVTPDDFNNF</sequence>
<dbReference type="KEGG" id="bbae:FRD01_06665"/>
<proteinExistence type="predicted"/>
<evidence type="ECO:0000313" key="4">
    <source>
        <dbReference type="Proteomes" id="UP000321595"/>
    </source>
</evidence>
<organism evidence="3 4">
    <name type="scientific">Microvenator marinus</name>
    <dbReference type="NCBI Taxonomy" id="2600177"/>
    <lineage>
        <taxon>Bacteria</taxon>
        <taxon>Deltaproteobacteria</taxon>
        <taxon>Bradymonadales</taxon>
        <taxon>Microvenatoraceae</taxon>
        <taxon>Microvenator</taxon>
    </lineage>
</organism>
<keyword evidence="2" id="KW-0732">Signal</keyword>
<reference evidence="3 4" key="1">
    <citation type="submission" date="2019-08" db="EMBL/GenBank/DDBJ databases">
        <authorList>
            <person name="Liang Q."/>
        </authorList>
    </citation>
    <scope>NUCLEOTIDE SEQUENCE [LARGE SCALE GENOMIC DNA]</scope>
    <source>
        <strain evidence="3 4">V1718</strain>
    </source>
</reference>
<dbReference type="RefSeq" id="WP_146958613.1">
    <property type="nucleotide sequence ID" value="NZ_CP042467.1"/>
</dbReference>
<name>A0A5B8XPP5_9DELT</name>
<feature type="signal peptide" evidence="2">
    <location>
        <begin position="1"/>
        <end position="17"/>
    </location>
</feature>
<evidence type="ECO:0000313" key="3">
    <source>
        <dbReference type="EMBL" id="QED26928.1"/>
    </source>
</evidence>
<feature type="compositionally biased region" description="Low complexity" evidence="1">
    <location>
        <begin position="247"/>
        <end position="257"/>
    </location>
</feature>
<dbReference type="AlphaFoldDB" id="A0A5B8XPP5"/>
<protein>
    <submittedName>
        <fullName evidence="3">Uncharacterized protein</fullName>
    </submittedName>
</protein>
<accession>A0A5B8XPP5</accession>
<gene>
    <name evidence="3" type="ORF">FRD01_06665</name>
</gene>
<dbReference type="PROSITE" id="PS51257">
    <property type="entry name" value="PROKAR_LIPOPROTEIN"/>
    <property type="match status" value="1"/>
</dbReference>
<keyword evidence="4" id="KW-1185">Reference proteome</keyword>
<evidence type="ECO:0000256" key="2">
    <source>
        <dbReference type="SAM" id="SignalP"/>
    </source>
</evidence>
<feature type="region of interest" description="Disordered" evidence="1">
    <location>
        <begin position="229"/>
        <end position="257"/>
    </location>
</feature>
<feature type="compositionally biased region" description="Gly residues" evidence="1">
    <location>
        <begin position="56"/>
        <end position="91"/>
    </location>
</feature>
<evidence type="ECO:0000256" key="1">
    <source>
        <dbReference type="SAM" id="MobiDB-lite"/>
    </source>
</evidence>
<dbReference type="Proteomes" id="UP000321595">
    <property type="component" value="Chromosome"/>
</dbReference>
<feature type="region of interest" description="Disordered" evidence="1">
    <location>
        <begin position="21"/>
        <end position="95"/>
    </location>
</feature>
<dbReference type="EMBL" id="CP042467">
    <property type="protein sequence ID" value="QED26928.1"/>
    <property type="molecule type" value="Genomic_DNA"/>
</dbReference>